<evidence type="ECO:0000313" key="3">
    <source>
        <dbReference type="Proteomes" id="UP001610728"/>
    </source>
</evidence>
<feature type="compositionally biased region" description="Low complexity" evidence="1">
    <location>
        <begin position="11"/>
        <end position="42"/>
    </location>
</feature>
<dbReference type="GeneID" id="98115434"/>
<feature type="region of interest" description="Disordered" evidence="1">
    <location>
        <begin position="1"/>
        <end position="74"/>
    </location>
</feature>
<protein>
    <submittedName>
        <fullName evidence="2">Uncharacterized protein</fullName>
    </submittedName>
</protein>
<dbReference type="RefSeq" id="XP_070863010.1">
    <property type="nucleotide sequence ID" value="XM_070999902.1"/>
</dbReference>
<accession>A0ABR4MU72</accession>
<feature type="compositionally biased region" description="Polar residues" evidence="1">
    <location>
        <begin position="1"/>
        <end position="10"/>
    </location>
</feature>
<gene>
    <name evidence="2" type="ORF">HOO65_011188</name>
</gene>
<keyword evidence="3" id="KW-1185">Reference proteome</keyword>
<evidence type="ECO:0000256" key="1">
    <source>
        <dbReference type="SAM" id="MobiDB-lite"/>
    </source>
</evidence>
<feature type="compositionally biased region" description="Pro residues" evidence="1">
    <location>
        <begin position="60"/>
        <end position="69"/>
    </location>
</feature>
<sequence length="105" mass="11365">MHTGLPSSTIRSPLPTPLRTPLSSMPPTTHQPLTPLAPITPVALPPPPASKIPKAANPIAIPPPIPPPGNKDSQMQQDFEYYKYTFGKPGLRGPNVRLHRPKSRV</sequence>
<comment type="caution">
    <text evidence="2">The sequence shown here is derived from an EMBL/GenBank/DDBJ whole genome shotgun (WGS) entry which is preliminary data.</text>
</comment>
<evidence type="ECO:0000313" key="2">
    <source>
        <dbReference type="EMBL" id="KAL2891830.1"/>
    </source>
</evidence>
<name>A0ABR4MU72_9PEZI</name>
<organism evidence="2 3">
    <name type="scientific">Ceratocystis lukuohia</name>
    <dbReference type="NCBI Taxonomy" id="2019550"/>
    <lineage>
        <taxon>Eukaryota</taxon>
        <taxon>Fungi</taxon>
        <taxon>Dikarya</taxon>
        <taxon>Ascomycota</taxon>
        <taxon>Pezizomycotina</taxon>
        <taxon>Sordariomycetes</taxon>
        <taxon>Hypocreomycetidae</taxon>
        <taxon>Microascales</taxon>
        <taxon>Ceratocystidaceae</taxon>
        <taxon>Ceratocystis</taxon>
    </lineage>
</organism>
<dbReference type="Proteomes" id="UP001610728">
    <property type="component" value="Unassembled WGS sequence"/>
</dbReference>
<dbReference type="EMBL" id="JABSNW010000001">
    <property type="protein sequence ID" value="KAL2891830.1"/>
    <property type="molecule type" value="Genomic_DNA"/>
</dbReference>
<proteinExistence type="predicted"/>
<reference evidence="2 3" key="1">
    <citation type="submission" date="2020-05" db="EMBL/GenBank/DDBJ databases">
        <title>Ceratocystis lukuohia genome.</title>
        <authorList>
            <person name="Harrington T.C."/>
            <person name="Kim K."/>
            <person name="Mayers C.G."/>
        </authorList>
    </citation>
    <scope>NUCLEOTIDE SEQUENCE [LARGE SCALE GENOMIC DNA]</scope>
    <source>
        <strain evidence="2 3">C4212</strain>
    </source>
</reference>